<protein>
    <submittedName>
        <fullName evidence="1">Uncharacterized protein</fullName>
    </submittedName>
</protein>
<evidence type="ECO:0000313" key="1">
    <source>
        <dbReference type="EMBL" id="KAJ8381344.1"/>
    </source>
</evidence>
<dbReference type="AlphaFoldDB" id="A0A9Q1JEL6"/>
<comment type="caution">
    <text evidence="1">The sequence shown here is derived from an EMBL/GenBank/DDBJ whole genome shotgun (WGS) entry which is preliminary data.</text>
</comment>
<dbReference type="Proteomes" id="UP001152622">
    <property type="component" value="Chromosome 1"/>
</dbReference>
<sequence>MANGKRVILQNTRCNTAALKRWMRGQSLALNSISSKTFPRLEEPSISSWPRRPIPARQQNGKVSHTFLRSLTAVIEEMGKLFLEESQDLLVLDSKDVMDASVADTVRKVSLSTEQYKTFVEERLEQRTKPVTDTLPKNKMPIFSHLPV</sequence>
<dbReference type="EMBL" id="JAINUF010000001">
    <property type="protein sequence ID" value="KAJ8381344.1"/>
    <property type="molecule type" value="Genomic_DNA"/>
</dbReference>
<accession>A0A9Q1JEL6</accession>
<gene>
    <name evidence="1" type="ORF">SKAU_G00021220</name>
</gene>
<reference evidence="1" key="1">
    <citation type="journal article" date="2023" name="Science">
        <title>Genome structures resolve the early diversification of teleost fishes.</title>
        <authorList>
            <person name="Parey E."/>
            <person name="Louis A."/>
            <person name="Montfort J."/>
            <person name="Bouchez O."/>
            <person name="Roques C."/>
            <person name="Iampietro C."/>
            <person name="Lluch J."/>
            <person name="Castinel A."/>
            <person name="Donnadieu C."/>
            <person name="Desvignes T."/>
            <person name="Floi Bucao C."/>
            <person name="Jouanno E."/>
            <person name="Wen M."/>
            <person name="Mejri S."/>
            <person name="Dirks R."/>
            <person name="Jansen H."/>
            <person name="Henkel C."/>
            <person name="Chen W.J."/>
            <person name="Zahm M."/>
            <person name="Cabau C."/>
            <person name="Klopp C."/>
            <person name="Thompson A.W."/>
            <person name="Robinson-Rechavi M."/>
            <person name="Braasch I."/>
            <person name="Lecointre G."/>
            <person name="Bobe J."/>
            <person name="Postlethwait J.H."/>
            <person name="Berthelot C."/>
            <person name="Roest Crollius H."/>
            <person name="Guiguen Y."/>
        </authorList>
    </citation>
    <scope>NUCLEOTIDE SEQUENCE</scope>
    <source>
        <strain evidence="1">WJC10195</strain>
    </source>
</reference>
<organism evidence="1 2">
    <name type="scientific">Synaphobranchus kaupii</name>
    <name type="common">Kaup's arrowtooth eel</name>
    <dbReference type="NCBI Taxonomy" id="118154"/>
    <lineage>
        <taxon>Eukaryota</taxon>
        <taxon>Metazoa</taxon>
        <taxon>Chordata</taxon>
        <taxon>Craniata</taxon>
        <taxon>Vertebrata</taxon>
        <taxon>Euteleostomi</taxon>
        <taxon>Actinopterygii</taxon>
        <taxon>Neopterygii</taxon>
        <taxon>Teleostei</taxon>
        <taxon>Anguilliformes</taxon>
        <taxon>Synaphobranchidae</taxon>
        <taxon>Synaphobranchus</taxon>
    </lineage>
</organism>
<keyword evidence="2" id="KW-1185">Reference proteome</keyword>
<name>A0A9Q1JEL6_SYNKA</name>
<dbReference type="OrthoDB" id="7339946at2759"/>
<evidence type="ECO:0000313" key="2">
    <source>
        <dbReference type="Proteomes" id="UP001152622"/>
    </source>
</evidence>
<proteinExistence type="predicted"/>